<dbReference type="InterPro" id="IPR034660">
    <property type="entry name" value="DinB/YfiT-like"/>
</dbReference>
<sequence length="150" mass="17544">MKSLFDTGAHAEILSRIEHLTADSEGQWGKMKVGQMLHHCQFPLKIGLGRTNPNNKPNPMLKLMGKFFRKSLYNDKPWRHNLPTAKGLKVTEEKDFATEKDKLVALINDFHQEKDKTEWDPHPVFGRFTPEQWGQMQYKHLDHHLRQFGV</sequence>
<evidence type="ECO:0000313" key="3">
    <source>
        <dbReference type="Proteomes" id="UP000266691"/>
    </source>
</evidence>
<evidence type="ECO:0000313" key="4">
    <source>
        <dbReference type="Proteomes" id="UP000321621"/>
    </source>
</evidence>
<dbReference type="RefSeq" id="WP_119645954.1">
    <property type="nucleotide sequence ID" value="NZ_QXFI01000009.1"/>
</dbReference>
<name>A0A3A1NQC0_9FLAO</name>
<dbReference type="Proteomes" id="UP000266691">
    <property type="component" value="Unassembled WGS sequence"/>
</dbReference>
<comment type="caution">
    <text evidence="1">The sequence shown here is derived from an EMBL/GenBank/DDBJ whole genome shotgun (WGS) entry which is preliminary data.</text>
</comment>
<dbReference type="EMBL" id="VNWK01000009">
    <property type="protein sequence ID" value="TXJ99675.1"/>
    <property type="molecule type" value="Genomic_DNA"/>
</dbReference>
<accession>A0A3A1NQC0</accession>
<dbReference type="Proteomes" id="UP000321621">
    <property type="component" value="Unassembled WGS sequence"/>
</dbReference>
<evidence type="ECO:0000313" key="2">
    <source>
        <dbReference type="EMBL" id="TXJ99675.1"/>
    </source>
</evidence>
<dbReference type="EMBL" id="QXFI01000009">
    <property type="protein sequence ID" value="RIV46788.1"/>
    <property type="molecule type" value="Genomic_DNA"/>
</dbReference>
<dbReference type="AlphaFoldDB" id="A0A3A1NQC0"/>
<dbReference type="Pfam" id="PF07606">
    <property type="entry name" value="DUF1569"/>
    <property type="match status" value="1"/>
</dbReference>
<dbReference type="Gene3D" id="1.20.120.450">
    <property type="entry name" value="dinb family like domain"/>
    <property type="match status" value="1"/>
</dbReference>
<dbReference type="InterPro" id="IPR011463">
    <property type="entry name" value="DUF1569"/>
</dbReference>
<protein>
    <submittedName>
        <fullName evidence="1">DUF1569 domain-containing protein</fullName>
    </submittedName>
</protein>
<reference evidence="1 3" key="1">
    <citation type="submission" date="2018-08" db="EMBL/GenBank/DDBJ databases">
        <title>Proposal of Muricauda 72 sp.nov. and Muricauda NH166 sp.nov., isolated from seawater.</title>
        <authorList>
            <person name="Cheng H."/>
            <person name="Wu Y.-H."/>
            <person name="Guo L.-L."/>
            <person name="Xu X.-W."/>
        </authorList>
    </citation>
    <scope>NUCLEOTIDE SEQUENCE [LARGE SCALE GENOMIC DNA]</scope>
    <source>
        <strain evidence="1 3">72</strain>
    </source>
</reference>
<proteinExistence type="predicted"/>
<reference evidence="2 4" key="2">
    <citation type="submission" date="2019-07" db="EMBL/GenBank/DDBJ databases">
        <title>Draft genome of two Muricauda strains isolated from deep sea.</title>
        <authorList>
            <person name="Sun C."/>
        </authorList>
    </citation>
    <scope>NUCLEOTIDE SEQUENCE [LARGE SCALE GENOMIC DNA]</scope>
    <source>
        <strain evidence="2 4">72</strain>
    </source>
</reference>
<evidence type="ECO:0000313" key="1">
    <source>
        <dbReference type="EMBL" id="RIV46788.1"/>
    </source>
</evidence>
<keyword evidence="4" id="KW-1185">Reference proteome</keyword>
<gene>
    <name evidence="1" type="ORF">D2V05_02185</name>
    <name evidence="2" type="ORF">FQ017_02175</name>
</gene>
<dbReference type="OrthoDB" id="2599194at2"/>
<organism evidence="1 3">
    <name type="scientific">Flagellimonas pelagia</name>
    <dbReference type="NCBI Taxonomy" id="2306998"/>
    <lineage>
        <taxon>Bacteria</taxon>
        <taxon>Pseudomonadati</taxon>
        <taxon>Bacteroidota</taxon>
        <taxon>Flavobacteriia</taxon>
        <taxon>Flavobacteriales</taxon>
        <taxon>Flavobacteriaceae</taxon>
        <taxon>Flagellimonas</taxon>
    </lineage>
</organism>